<dbReference type="Pfam" id="PF00685">
    <property type="entry name" value="Sulfotransfer_1"/>
    <property type="match status" value="1"/>
</dbReference>
<evidence type="ECO:0000313" key="6">
    <source>
        <dbReference type="Proteomes" id="UP001176940"/>
    </source>
</evidence>
<gene>
    <name evidence="5" type="ORF">RIMI_LOCUS17000149</name>
</gene>
<sequence length="114" mass="13184">MGTLFLYYEAMKKDPFQSVRKISSFLGININDSEIHEICKKTSFSEMKIGAENEISDLSPTVCALTSNKRLIFRKGTVGDWKDYFTNKQNQLFEETYRAKMDASSLAKHIHYEN</sequence>
<evidence type="ECO:0000256" key="2">
    <source>
        <dbReference type="ARBA" id="ARBA00022679"/>
    </source>
</evidence>
<dbReference type="SUPFAM" id="SSF52540">
    <property type="entry name" value="P-loop containing nucleoside triphosphate hydrolases"/>
    <property type="match status" value="1"/>
</dbReference>
<proteinExistence type="inferred from homology"/>
<protein>
    <recommendedName>
        <fullName evidence="3">Sulfotransferase</fullName>
        <ecNumber evidence="3">2.8.2.-</ecNumber>
    </recommendedName>
</protein>
<comment type="similarity">
    <text evidence="1 3">Belongs to the sulfotransferase 1 family.</text>
</comment>
<accession>A0ABN9M9N7</accession>
<dbReference type="Gene3D" id="3.40.50.300">
    <property type="entry name" value="P-loop containing nucleotide triphosphate hydrolases"/>
    <property type="match status" value="1"/>
</dbReference>
<dbReference type="PANTHER" id="PTHR11783">
    <property type="entry name" value="SULFOTRANSFERASE SULT"/>
    <property type="match status" value="1"/>
</dbReference>
<dbReference type="EMBL" id="CAUEEQ010048613">
    <property type="protein sequence ID" value="CAJ0959857.1"/>
    <property type="molecule type" value="Genomic_DNA"/>
</dbReference>
<dbReference type="Proteomes" id="UP001176940">
    <property type="component" value="Unassembled WGS sequence"/>
</dbReference>
<dbReference type="InterPro" id="IPR027417">
    <property type="entry name" value="P-loop_NTPase"/>
</dbReference>
<organism evidence="5 6">
    <name type="scientific">Ranitomeya imitator</name>
    <name type="common">mimic poison frog</name>
    <dbReference type="NCBI Taxonomy" id="111125"/>
    <lineage>
        <taxon>Eukaryota</taxon>
        <taxon>Metazoa</taxon>
        <taxon>Chordata</taxon>
        <taxon>Craniata</taxon>
        <taxon>Vertebrata</taxon>
        <taxon>Euteleostomi</taxon>
        <taxon>Amphibia</taxon>
        <taxon>Batrachia</taxon>
        <taxon>Anura</taxon>
        <taxon>Neobatrachia</taxon>
        <taxon>Hyloidea</taxon>
        <taxon>Dendrobatidae</taxon>
        <taxon>Dendrobatinae</taxon>
        <taxon>Ranitomeya</taxon>
    </lineage>
</organism>
<keyword evidence="2 3" id="KW-0808">Transferase</keyword>
<evidence type="ECO:0000256" key="1">
    <source>
        <dbReference type="ARBA" id="ARBA00005771"/>
    </source>
</evidence>
<evidence type="ECO:0000256" key="3">
    <source>
        <dbReference type="RuleBase" id="RU361155"/>
    </source>
</evidence>
<dbReference type="EC" id="2.8.2.-" evidence="3"/>
<comment type="caution">
    <text evidence="5">The sequence shown here is derived from an EMBL/GenBank/DDBJ whole genome shotgun (WGS) entry which is preliminary data.</text>
</comment>
<feature type="domain" description="Sulfotransferase" evidence="4">
    <location>
        <begin position="4"/>
        <end position="104"/>
    </location>
</feature>
<keyword evidence="6" id="KW-1185">Reference proteome</keyword>
<name>A0ABN9M9N7_9NEOB</name>
<evidence type="ECO:0000259" key="4">
    <source>
        <dbReference type="Pfam" id="PF00685"/>
    </source>
</evidence>
<dbReference type="InterPro" id="IPR000863">
    <property type="entry name" value="Sulfotransferase_dom"/>
</dbReference>
<reference evidence="5" key="1">
    <citation type="submission" date="2023-07" db="EMBL/GenBank/DDBJ databases">
        <authorList>
            <person name="Stuckert A."/>
        </authorList>
    </citation>
    <scope>NUCLEOTIDE SEQUENCE</scope>
</reference>
<evidence type="ECO:0000313" key="5">
    <source>
        <dbReference type="EMBL" id="CAJ0959857.1"/>
    </source>
</evidence>